<evidence type="ECO:0000256" key="1">
    <source>
        <dbReference type="ARBA" id="ARBA00004413"/>
    </source>
</evidence>
<comment type="caution">
    <text evidence="12">The sequence shown here is derived from an EMBL/GenBank/DDBJ whole genome shotgun (WGS) entry which is preliminary data.</text>
</comment>
<name>A0ABT1E9L4_9FIRM</name>
<dbReference type="InterPro" id="IPR012823">
    <property type="entry name" value="Flagell_FliJ"/>
</dbReference>
<dbReference type="Proteomes" id="UP001523566">
    <property type="component" value="Unassembled WGS sequence"/>
</dbReference>
<dbReference type="Pfam" id="PF02050">
    <property type="entry name" value="FliJ"/>
    <property type="match status" value="1"/>
</dbReference>
<accession>A0ABT1E9L4</accession>
<keyword evidence="5" id="KW-1003">Cell membrane</keyword>
<evidence type="ECO:0000256" key="5">
    <source>
        <dbReference type="ARBA" id="ARBA00022475"/>
    </source>
</evidence>
<evidence type="ECO:0000313" key="13">
    <source>
        <dbReference type="Proteomes" id="UP001523566"/>
    </source>
</evidence>
<keyword evidence="12" id="KW-0966">Cell projection</keyword>
<evidence type="ECO:0000256" key="8">
    <source>
        <dbReference type="ARBA" id="ARBA00022927"/>
    </source>
</evidence>
<keyword evidence="8" id="KW-0653">Protein transport</keyword>
<protein>
    <recommendedName>
        <fullName evidence="3">Flagellar FliJ protein</fullName>
    </recommendedName>
</protein>
<comment type="subcellular location">
    <subcellularLocation>
        <location evidence="1">Cell membrane</location>
        <topology evidence="1">Peripheral membrane protein</topology>
        <orientation evidence="1">Cytoplasmic side</orientation>
    </subcellularLocation>
</comment>
<evidence type="ECO:0000256" key="2">
    <source>
        <dbReference type="ARBA" id="ARBA00010004"/>
    </source>
</evidence>
<organism evidence="12 13">
    <name type="scientific">Aequitasia blattaphilus</name>
    <dbReference type="NCBI Taxonomy" id="2949332"/>
    <lineage>
        <taxon>Bacteria</taxon>
        <taxon>Bacillati</taxon>
        <taxon>Bacillota</taxon>
        <taxon>Clostridia</taxon>
        <taxon>Lachnospirales</taxon>
        <taxon>Lachnospiraceae</taxon>
        <taxon>Aequitasia</taxon>
    </lineage>
</organism>
<evidence type="ECO:0000256" key="3">
    <source>
        <dbReference type="ARBA" id="ARBA00020392"/>
    </source>
</evidence>
<keyword evidence="12" id="KW-0282">Flagellum</keyword>
<keyword evidence="9" id="KW-0472">Membrane</keyword>
<evidence type="ECO:0000256" key="6">
    <source>
        <dbReference type="ARBA" id="ARBA00022500"/>
    </source>
</evidence>
<evidence type="ECO:0000256" key="11">
    <source>
        <dbReference type="SAM" id="Coils"/>
    </source>
</evidence>
<dbReference type="EMBL" id="JAMZFW010000011">
    <property type="protein sequence ID" value="MCP1102507.1"/>
    <property type="molecule type" value="Genomic_DNA"/>
</dbReference>
<dbReference type="RefSeq" id="WP_262066293.1">
    <property type="nucleotide sequence ID" value="NZ_JAMXOD010000011.1"/>
</dbReference>
<dbReference type="Gene3D" id="1.10.287.1700">
    <property type="match status" value="1"/>
</dbReference>
<keyword evidence="13" id="KW-1185">Reference proteome</keyword>
<keyword evidence="4" id="KW-0813">Transport</keyword>
<evidence type="ECO:0000256" key="9">
    <source>
        <dbReference type="ARBA" id="ARBA00023136"/>
    </source>
</evidence>
<evidence type="ECO:0000256" key="7">
    <source>
        <dbReference type="ARBA" id="ARBA00022795"/>
    </source>
</evidence>
<proteinExistence type="inferred from homology"/>
<comment type="similarity">
    <text evidence="2">Belongs to the FliJ family.</text>
</comment>
<evidence type="ECO:0000256" key="10">
    <source>
        <dbReference type="ARBA" id="ARBA00023225"/>
    </source>
</evidence>
<keyword evidence="11" id="KW-0175">Coiled coil</keyword>
<feature type="coiled-coil region" evidence="11">
    <location>
        <begin position="26"/>
        <end position="60"/>
    </location>
</feature>
<keyword evidence="6" id="KW-0145">Chemotaxis</keyword>
<reference evidence="12 13" key="1">
    <citation type="journal article" date="2022" name="Genome Biol. Evol.">
        <title>Host diet, physiology and behaviors set the stage for Lachnospiraceae cladogenesis.</title>
        <authorList>
            <person name="Vera-Ponce De Leon A."/>
            <person name="Schneider M."/>
            <person name="Jahnes B.C."/>
            <person name="Sadowski V."/>
            <person name="Camuy-Velez L.A."/>
            <person name="Duan J."/>
            <person name="Sabree Z.L."/>
        </authorList>
    </citation>
    <scope>NUCLEOTIDE SEQUENCE [LARGE SCALE GENOMIC DNA]</scope>
    <source>
        <strain evidence="12 13">PAL113</strain>
    </source>
</reference>
<dbReference type="InterPro" id="IPR053716">
    <property type="entry name" value="Flag_assembly_chemotaxis_eff"/>
</dbReference>
<dbReference type="NCBIfam" id="TIGR02473">
    <property type="entry name" value="flagell_FliJ"/>
    <property type="match status" value="1"/>
</dbReference>
<keyword evidence="12" id="KW-0969">Cilium</keyword>
<keyword evidence="7" id="KW-1005">Bacterial flagellum biogenesis</keyword>
<gene>
    <name evidence="12" type="primary">fliJ</name>
    <name evidence="12" type="ORF">NK125_08790</name>
</gene>
<keyword evidence="10" id="KW-1006">Bacterial flagellum protein export</keyword>
<evidence type="ECO:0000256" key="4">
    <source>
        <dbReference type="ARBA" id="ARBA00022448"/>
    </source>
</evidence>
<evidence type="ECO:0000313" key="12">
    <source>
        <dbReference type="EMBL" id="MCP1102507.1"/>
    </source>
</evidence>
<sequence>MKKFTFALDKVLRYKRQIERNLRNEHAYIVQEINQQEKVIEDLEKEYDKLAHEFEEIKQVGATVKSLRVYEDYFNTLRQSIIMEEQLLHLLRQKEAQKRKEVITAKQETSSIDILKDKRKEEYTKELRKNEERELEEFVASTMHQAKGA</sequence>